<name>Q5Z5R1_ORYSJ</name>
<evidence type="ECO:0000313" key="3">
    <source>
        <dbReference type="Proteomes" id="UP000000763"/>
    </source>
</evidence>
<gene>
    <name evidence="1" type="ORF">OSJNBa0062E01.44</name>
    <name evidence="2" type="ORF">P0610D01.3</name>
</gene>
<accession>Q5Z5R1</accession>
<proteinExistence type="predicted"/>
<reference evidence="3" key="4">
    <citation type="journal article" date="2008" name="Nucleic Acids Res.">
        <title>The rice annotation project database (RAP-DB): 2008 update.</title>
        <authorList>
            <consortium name="The rice annotation project (RAP)"/>
        </authorList>
    </citation>
    <scope>GENOME REANNOTATION</scope>
    <source>
        <strain evidence="3">cv. Nipponbare</strain>
    </source>
</reference>
<evidence type="ECO:0000313" key="2">
    <source>
        <dbReference type="EMBL" id="BAD61928.1"/>
    </source>
</evidence>
<evidence type="ECO:0000313" key="1">
    <source>
        <dbReference type="EMBL" id="BAD54601.1"/>
    </source>
</evidence>
<reference evidence="3" key="3">
    <citation type="journal article" date="2005" name="Nature">
        <title>The map-based sequence of the rice genome.</title>
        <authorList>
            <consortium name="International rice genome sequencing project (IRGSP)"/>
            <person name="Matsumoto T."/>
            <person name="Wu J."/>
            <person name="Kanamori H."/>
            <person name="Katayose Y."/>
            <person name="Fujisawa M."/>
            <person name="Namiki N."/>
            <person name="Mizuno H."/>
            <person name="Yamamoto K."/>
            <person name="Antonio B.A."/>
            <person name="Baba T."/>
            <person name="Sakata K."/>
            <person name="Nagamura Y."/>
            <person name="Aoki H."/>
            <person name="Arikawa K."/>
            <person name="Arita K."/>
            <person name="Bito T."/>
            <person name="Chiden Y."/>
            <person name="Fujitsuka N."/>
            <person name="Fukunaka R."/>
            <person name="Hamada M."/>
            <person name="Harada C."/>
            <person name="Hayashi A."/>
            <person name="Hijishita S."/>
            <person name="Honda M."/>
            <person name="Hosokawa S."/>
            <person name="Ichikawa Y."/>
            <person name="Idonuma A."/>
            <person name="Iijima M."/>
            <person name="Ikeda M."/>
            <person name="Ikeno M."/>
            <person name="Ito K."/>
            <person name="Ito S."/>
            <person name="Ito T."/>
            <person name="Ito Y."/>
            <person name="Ito Y."/>
            <person name="Iwabuchi A."/>
            <person name="Kamiya K."/>
            <person name="Karasawa W."/>
            <person name="Kurita K."/>
            <person name="Katagiri S."/>
            <person name="Kikuta A."/>
            <person name="Kobayashi H."/>
            <person name="Kobayashi N."/>
            <person name="Machita K."/>
            <person name="Maehara T."/>
            <person name="Masukawa M."/>
            <person name="Mizubayashi T."/>
            <person name="Mukai Y."/>
            <person name="Nagasaki H."/>
            <person name="Nagata Y."/>
            <person name="Naito S."/>
            <person name="Nakashima M."/>
            <person name="Nakama Y."/>
            <person name="Nakamichi Y."/>
            <person name="Nakamura M."/>
            <person name="Meguro A."/>
            <person name="Negishi M."/>
            <person name="Ohta I."/>
            <person name="Ohta T."/>
            <person name="Okamoto M."/>
            <person name="Ono N."/>
            <person name="Saji S."/>
            <person name="Sakaguchi M."/>
            <person name="Sakai K."/>
            <person name="Shibata M."/>
            <person name="Shimokawa T."/>
            <person name="Song J."/>
            <person name="Takazaki Y."/>
            <person name="Terasawa K."/>
            <person name="Tsugane M."/>
            <person name="Tsuji K."/>
            <person name="Ueda S."/>
            <person name="Waki K."/>
            <person name="Yamagata H."/>
            <person name="Yamamoto M."/>
            <person name="Yamamoto S."/>
            <person name="Yamane H."/>
            <person name="Yoshiki S."/>
            <person name="Yoshihara R."/>
            <person name="Yukawa K."/>
            <person name="Zhong H."/>
            <person name="Yano M."/>
            <person name="Yuan Q."/>
            <person name="Ouyang S."/>
            <person name="Liu J."/>
            <person name="Jones K.M."/>
            <person name="Gansberger K."/>
            <person name="Moffat K."/>
            <person name="Hill J."/>
            <person name="Bera J."/>
            <person name="Fadrosh D."/>
            <person name="Jin S."/>
            <person name="Johri S."/>
            <person name="Kim M."/>
            <person name="Overton L."/>
            <person name="Reardon M."/>
            <person name="Tsitrin T."/>
            <person name="Vuong H."/>
            <person name="Weaver B."/>
            <person name="Ciecko A."/>
            <person name="Tallon L."/>
            <person name="Jackson J."/>
            <person name="Pai G."/>
            <person name="Aken S.V."/>
            <person name="Utterback T."/>
            <person name="Reidmuller S."/>
            <person name="Feldblyum T."/>
            <person name="Hsiao J."/>
            <person name="Zismann V."/>
            <person name="Iobst S."/>
            <person name="de Vazeille A.R."/>
            <person name="Buell C.R."/>
            <person name="Ying K."/>
            <person name="Li Y."/>
            <person name="Lu T."/>
            <person name="Huang Y."/>
            <person name="Zhao Q."/>
            <person name="Feng Q."/>
            <person name="Zhang L."/>
            <person name="Zhu J."/>
            <person name="Weng Q."/>
            <person name="Mu J."/>
            <person name="Lu Y."/>
            <person name="Fan D."/>
            <person name="Liu Y."/>
            <person name="Guan J."/>
            <person name="Zhang Y."/>
            <person name="Yu S."/>
            <person name="Liu X."/>
            <person name="Zhang Y."/>
            <person name="Hong G."/>
            <person name="Han B."/>
            <person name="Choisne N."/>
            <person name="Demange N."/>
            <person name="Orjeda G."/>
            <person name="Samain S."/>
            <person name="Cattolico L."/>
            <person name="Pelletier E."/>
            <person name="Couloux A."/>
            <person name="Segurens B."/>
            <person name="Wincker P."/>
            <person name="D'Hont A."/>
            <person name="Scarpelli C."/>
            <person name="Weissenbach J."/>
            <person name="Salanoubat M."/>
            <person name="Quetier F."/>
            <person name="Yu Y."/>
            <person name="Kim H.R."/>
            <person name="Rambo T."/>
            <person name="Currie J."/>
            <person name="Collura K."/>
            <person name="Luo M."/>
            <person name="Yang T."/>
            <person name="Ammiraju J.S.S."/>
            <person name="Engler F."/>
            <person name="Soderlund C."/>
            <person name="Wing R.A."/>
            <person name="Palmer L.E."/>
            <person name="de la Bastide M."/>
            <person name="Spiegel L."/>
            <person name="Nascimento L."/>
            <person name="Zutavern T."/>
            <person name="O'Shaughnessy A."/>
            <person name="Dike S."/>
            <person name="Dedhia N."/>
            <person name="Preston R."/>
            <person name="Balija V."/>
            <person name="McCombie W.R."/>
            <person name="Chow T."/>
            <person name="Chen H."/>
            <person name="Chung M."/>
            <person name="Chen C."/>
            <person name="Shaw J."/>
            <person name="Wu H."/>
            <person name="Hsiao K."/>
            <person name="Chao Y."/>
            <person name="Chu M."/>
            <person name="Cheng C."/>
            <person name="Hour A."/>
            <person name="Lee P."/>
            <person name="Lin S."/>
            <person name="Lin Y."/>
            <person name="Liou J."/>
            <person name="Liu S."/>
            <person name="Hsing Y."/>
            <person name="Raghuvanshi S."/>
            <person name="Mohanty A."/>
            <person name="Bharti A.K."/>
            <person name="Gaur A."/>
            <person name="Gupta V."/>
            <person name="Kumar D."/>
            <person name="Ravi V."/>
            <person name="Vij S."/>
            <person name="Kapur A."/>
            <person name="Khurana P."/>
            <person name="Khurana P."/>
            <person name="Khurana J.P."/>
            <person name="Tyagi A.K."/>
            <person name="Gaikwad K."/>
            <person name="Singh A."/>
            <person name="Dalal V."/>
            <person name="Srivastava S."/>
            <person name="Dixit A."/>
            <person name="Pal A.K."/>
            <person name="Ghazi I.A."/>
            <person name="Yadav M."/>
            <person name="Pandit A."/>
            <person name="Bhargava A."/>
            <person name="Sureshbabu K."/>
            <person name="Batra K."/>
            <person name="Sharma T.R."/>
            <person name="Mohapatra T."/>
            <person name="Singh N.K."/>
            <person name="Messing J."/>
            <person name="Nelson A.B."/>
            <person name="Fuks G."/>
            <person name="Kavchok S."/>
            <person name="Keizer G."/>
            <person name="Linton E."/>
            <person name="Llaca V."/>
            <person name="Song R."/>
            <person name="Tanyolac B."/>
            <person name="Young S."/>
            <person name="Ho-Il K."/>
            <person name="Hahn J.H."/>
            <person name="Sangsakoo G."/>
            <person name="Vanavichit A."/>
            <person name="de Mattos Luiz.A.T."/>
            <person name="Zimmer P.D."/>
            <person name="Malone G."/>
            <person name="Dellagostin O."/>
            <person name="de Oliveira A.C."/>
            <person name="Bevan M."/>
            <person name="Bancroft I."/>
            <person name="Minx P."/>
            <person name="Cordum H."/>
            <person name="Wilson R."/>
            <person name="Cheng Z."/>
            <person name="Jin W."/>
            <person name="Jiang J."/>
            <person name="Leong S.A."/>
            <person name="Iwama H."/>
            <person name="Gojobori T."/>
            <person name="Itoh T."/>
            <person name="Niimura Y."/>
            <person name="Fujii Y."/>
            <person name="Habara T."/>
            <person name="Sakai H."/>
            <person name="Sato Y."/>
            <person name="Wilson G."/>
            <person name="Kumar K."/>
            <person name="McCouch S."/>
            <person name="Juretic N."/>
            <person name="Hoen D."/>
            <person name="Wright S."/>
            <person name="Bruskiewich R."/>
            <person name="Bureau T."/>
            <person name="Miyao A."/>
            <person name="Hirochika H."/>
            <person name="Nishikawa T."/>
            <person name="Kadowaki K."/>
            <person name="Sugiura M."/>
            <person name="Burr B."/>
            <person name="Sasaki T."/>
        </authorList>
    </citation>
    <scope>NUCLEOTIDE SEQUENCE [LARGE SCALE GENOMIC DNA]</scope>
    <source>
        <strain evidence="3">cv. Nipponbare</strain>
    </source>
</reference>
<dbReference type="EMBL" id="AP005460">
    <property type="protein sequence ID" value="BAD61928.1"/>
    <property type="molecule type" value="Genomic_DNA"/>
</dbReference>
<protein>
    <submittedName>
        <fullName evidence="1">Uncharacterized protein</fullName>
    </submittedName>
</protein>
<sequence>MVLPIASASNRVTTPLAGSRVVNHMPPTRAVARPCDTAGSYTRATATSQSPWKGHQVEGVQHLAQFILVVVDIAKHVHWLLRELGDGSLNICHLPEPLHLVEAGEGDAGVWVEVEQHLDELPCVRCQPRRAAEVTLPHLVIDAHQPPGEYLGDNVRRRAISGVEEPVGARMVVDCAEPEKCRKKQDKDKGKMVI</sequence>
<dbReference type="Proteomes" id="UP000000763">
    <property type="component" value="Chromosome 6"/>
</dbReference>
<dbReference type="EMBL" id="AP005471">
    <property type="protein sequence ID" value="BAD54601.1"/>
    <property type="molecule type" value="Genomic_DNA"/>
</dbReference>
<organism evidence="1 3">
    <name type="scientific">Oryza sativa subsp. japonica</name>
    <name type="common">Rice</name>
    <dbReference type="NCBI Taxonomy" id="39947"/>
    <lineage>
        <taxon>Eukaryota</taxon>
        <taxon>Viridiplantae</taxon>
        <taxon>Streptophyta</taxon>
        <taxon>Embryophyta</taxon>
        <taxon>Tracheophyta</taxon>
        <taxon>Spermatophyta</taxon>
        <taxon>Magnoliopsida</taxon>
        <taxon>Liliopsida</taxon>
        <taxon>Poales</taxon>
        <taxon>Poaceae</taxon>
        <taxon>BOP clade</taxon>
        <taxon>Oryzoideae</taxon>
        <taxon>Oryzeae</taxon>
        <taxon>Oryzinae</taxon>
        <taxon>Oryza</taxon>
        <taxon>Oryza sativa</taxon>
    </lineage>
</organism>
<dbReference type="AlphaFoldDB" id="Q5Z5R1"/>
<reference evidence="2" key="2">
    <citation type="submission" date="2002-06" db="EMBL/GenBank/DDBJ databases">
        <title>Oryza sativa nipponbare(GA3) genomic DNA, chromosome 6, PAC clone:P0610D01.</title>
        <authorList>
            <person name="Sasaki T."/>
            <person name="Matsumoto T."/>
            <person name="Katayose Y."/>
        </authorList>
    </citation>
    <scope>NUCLEOTIDE SEQUENCE</scope>
</reference>
<reference evidence="1" key="1">
    <citation type="submission" date="2002-06" db="EMBL/GenBank/DDBJ databases">
        <title>Oryza sativa nipponbare(GA3) genomic DNA, chromosome 6, BAC clone:OSJNBa0062E01.</title>
        <authorList>
            <person name="Sasaki T."/>
            <person name="Matsumoto T."/>
            <person name="Katayose Y."/>
        </authorList>
    </citation>
    <scope>NUCLEOTIDE SEQUENCE</scope>
</reference>